<feature type="chain" id="PRO_5005550467" description="Ecp2 effector protein domain-containing protein" evidence="1">
    <location>
        <begin position="30"/>
        <end position="153"/>
    </location>
</feature>
<sequence length="153" mass="16581">MALFNLRSSTILVATVFLVLLNSSSQVGARTLERRDLPETQTKAFCDGKPRGDIPPVVEHDCNVAFTKFGFEGKDKVARGDSSLITSVSETCRVILDCPTKDAAASAGRMLTNNRRDGGFQKIQEMCTRQGQTGQIHIEGGCIINTTSSKDNV</sequence>
<evidence type="ECO:0000256" key="1">
    <source>
        <dbReference type="SAM" id="SignalP"/>
    </source>
</evidence>
<accession>A0A0L0VK33</accession>
<dbReference type="EMBL" id="AJIL01000044">
    <property type="protein sequence ID" value="KNE99628.1"/>
    <property type="molecule type" value="Genomic_DNA"/>
</dbReference>
<keyword evidence="3" id="KW-1185">Reference proteome</keyword>
<evidence type="ECO:0000313" key="3">
    <source>
        <dbReference type="Proteomes" id="UP000054564"/>
    </source>
</evidence>
<comment type="caution">
    <text evidence="2">The sequence shown here is derived from an EMBL/GenBank/DDBJ whole genome shotgun (WGS) entry which is preliminary data.</text>
</comment>
<gene>
    <name evidence="2" type="ORF">PSTG_07121</name>
</gene>
<evidence type="ECO:0008006" key="4">
    <source>
        <dbReference type="Google" id="ProtNLM"/>
    </source>
</evidence>
<dbReference type="Proteomes" id="UP000054564">
    <property type="component" value="Unassembled WGS sequence"/>
</dbReference>
<name>A0A0L0VK33_9BASI</name>
<evidence type="ECO:0000313" key="2">
    <source>
        <dbReference type="EMBL" id="KNE99628.1"/>
    </source>
</evidence>
<reference evidence="3" key="1">
    <citation type="submission" date="2014-03" db="EMBL/GenBank/DDBJ databases">
        <title>The Genome Sequence of Puccinia striiformis f. sp. tritici PST-78.</title>
        <authorList>
            <consortium name="The Broad Institute Genome Sequencing Platform"/>
            <person name="Cuomo C."/>
            <person name="Hulbert S."/>
            <person name="Chen X."/>
            <person name="Walker B."/>
            <person name="Young S.K."/>
            <person name="Zeng Q."/>
            <person name="Gargeya S."/>
            <person name="Fitzgerald M."/>
            <person name="Haas B."/>
            <person name="Abouelleil A."/>
            <person name="Alvarado L."/>
            <person name="Arachchi H.M."/>
            <person name="Berlin A.M."/>
            <person name="Chapman S.B."/>
            <person name="Goldberg J."/>
            <person name="Griggs A."/>
            <person name="Gujja S."/>
            <person name="Hansen M."/>
            <person name="Howarth C."/>
            <person name="Imamovic A."/>
            <person name="Larimer J."/>
            <person name="McCowan C."/>
            <person name="Montmayeur A."/>
            <person name="Murphy C."/>
            <person name="Neiman D."/>
            <person name="Pearson M."/>
            <person name="Priest M."/>
            <person name="Roberts A."/>
            <person name="Saif S."/>
            <person name="Shea T."/>
            <person name="Sisk P."/>
            <person name="Sykes S."/>
            <person name="Wortman J."/>
            <person name="Nusbaum C."/>
            <person name="Birren B."/>
        </authorList>
    </citation>
    <scope>NUCLEOTIDE SEQUENCE [LARGE SCALE GENOMIC DNA]</scope>
    <source>
        <strain evidence="3">race PST-78</strain>
    </source>
</reference>
<organism evidence="2 3">
    <name type="scientific">Puccinia striiformis f. sp. tritici PST-78</name>
    <dbReference type="NCBI Taxonomy" id="1165861"/>
    <lineage>
        <taxon>Eukaryota</taxon>
        <taxon>Fungi</taxon>
        <taxon>Dikarya</taxon>
        <taxon>Basidiomycota</taxon>
        <taxon>Pucciniomycotina</taxon>
        <taxon>Pucciniomycetes</taxon>
        <taxon>Pucciniales</taxon>
        <taxon>Pucciniaceae</taxon>
        <taxon>Puccinia</taxon>
    </lineage>
</organism>
<protein>
    <recommendedName>
        <fullName evidence="4">Ecp2 effector protein domain-containing protein</fullName>
    </recommendedName>
</protein>
<proteinExistence type="predicted"/>
<feature type="signal peptide" evidence="1">
    <location>
        <begin position="1"/>
        <end position="29"/>
    </location>
</feature>
<keyword evidence="1" id="KW-0732">Signal</keyword>
<dbReference type="AlphaFoldDB" id="A0A0L0VK33"/>